<keyword evidence="5" id="KW-0808">Transferase</keyword>
<evidence type="ECO:0000313" key="5">
    <source>
        <dbReference type="EMBL" id="SDK14006.1"/>
    </source>
</evidence>
<keyword evidence="2" id="KW-0949">S-adenosyl-L-methionine</keyword>
<dbReference type="InterPro" id="IPR016718">
    <property type="entry name" value="rRNA_m1G-MeTrfase_A_prd"/>
</dbReference>
<reference evidence="5 6" key="1">
    <citation type="submission" date="2016-10" db="EMBL/GenBank/DDBJ databases">
        <authorList>
            <person name="de Groot N.N."/>
        </authorList>
    </citation>
    <scope>NUCLEOTIDE SEQUENCE [LARGE SCALE GENOMIC DNA]</scope>
    <source>
        <strain evidence="5 6">CGMCC 1.5382</strain>
    </source>
</reference>
<dbReference type="SUPFAM" id="SSF53335">
    <property type="entry name" value="S-adenosyl-L-methionine-dependent methyltransferases"/>
    <property type="match status" value="1"/>
</dbReference>
<proteinExistence type="predicted"/>
<name>A0A1G8ZFV3_9MICO</name>
<evidence type="ECO:0000256" key="2">
    <source>
        <dbReference type="PIRSR" id="PIRSR018249-2"/>
    </source>
</evidence>
<dbReference type="OrthoDB" id="108476at2"/>
<keyword evidence="1" id="KW-0479">Metal-binding</keyword>
<protein>
    <submittedName>
        <fullName evidence="5">23S rRNA m(1)G-748 methyltransferase</fullName>
    </submittedName>
</protein>
<evidence type="ECO:0000256" key="3">
    <source>
        <dbReference type="SAM" id="MobiDB-lite"/>
    </source>
</evidence>
<gene>
    <name evidence="5" type="ORF">SAMN05216282_10381</name>
</gene>
<evidence type="ECO:0000256" key="1">
    <source>
        <dbReference type="PIRSR" id="PIRSR018249-1"/>
    </source>
</evidence>
<dbReference type="InterPro" id="IPR041698">
    <property type="entry name" value="Methyltransf_25"/>
</dbReference>
<evidence type="ECO:0000259" key="4">
    <source>
        <dbReference type="Pfam" id="PF13649"/>
    </source>
</evidence>
<dbReference type="GO" id="GO:0046872">
    <property type="term" value="F:metal ion binding"/>
    <property type="evidence" value="ECO:0007669"/>
    <property type="project" value="UniProtKB-KW"/>
</dbReference>
<feature type="region of interest" description="Disordered" evidence="3">
    <location>
        <begin position="243"/>
        <end position="262"/>
    </location>
</feature>
<dbReference type="PANTHER" id="PTHR42912:SF45">
    <property type="entry name" value="23S RRNA (GUANINE(745)-N(1))-METHYLTRANSFERASE"/>
    <property type="match status" value="1"/>
</dbReference>
<dbReference type="CDD" id="cd02440">
    <property type="entry name" value="AdoMet_MTases"/>
    <property type="match status" value="1"/>
</dbReference>
<dbReference type="EMBL" id="FNFU01000003">
    <property type="protein sequence ID" value="SDK14006.1"/>
    <property type="molecule type" value="Genomic_DNA"/>
</dbReference>
<keyword evidence="6" id="KW-1185">Reference proteome</keyword>
<dbReference type="PIRSF" id="PIRSF018249">
    <property type="entry name" value="MyrA_prd"/>
    <property type="match status" value="1"/>
</dbReference>
<dbReference type="Gene3D" id="3.40.50.150">
    <property type="entry name" value="Vaccinia Virus protein VP39"/>
    <property type="match status" value="1"/>
</dbReference>
<organism evidence="5 6">
    <name type="scientific">Cryobacterium psychrotolerans</name>
    <dbReference type="NCBI Taxonomy" id="386301"/>
    <lineage>
        <taxon>Bacteria</taxon>
        <taxon>Bacillati</taxon>
        <taxon>Actinomycetota</taxon>
        <taxon>Actinomycetes</taxon>
        <taxon>Micrococcales</taxon>
        <taxon>Microbacteriaceae</taxon>
        <taxon>Cryobacterium</taxon>
    </lineage>
</organism>
<feature type="binding site" evidence="1">
    <location>
        <position position="33"/>
    </location>
    <ligand>
        <name>Zn(2+)</name>
        <dbReference type="ChEBI" id="CHEBI:29105"/>
    </ligand>
</feature>
<dbReference type="AlphaFoldDB" id="A0A1G8ZFV3"/>
<evidence type="ECO:0000313" key="6">
    <source>
        <dbReference type="Proteomes" id="UP000198701"/>
    </source>
</evidence>
<dbReference type="GO" id="GO:0032259">
    <property type="term" value="P:methylation"/>
    <property type="evidence" value="ECO:0007669"/>
    <property type="project" value="UniProtKB-KW"/>
</dbReference>
<sequence>MSLQTLSEWLRCPNCFQPLSPGGPLVLVCPAGHSFDINKRGFLSALGGSRGLIGDSAAMLDARDAFLNAGWFEPLRNALAVLVSAEAPSRVLDIGCGTGYYLRGVLASCPDARALGVDLSPAAVARTARDDDRVDGLVADVWSPLPVRDGAADVILTVFAPRNPVEFHRVLRPRGLLAVVIPQADHLRELREAGLALDVQADKAAQLRASLAPWFELESREALSRPLSLSSTDVHALIGMGPSAHHRDAHQRETKPAEDADDVPWTVTTAFEVLGFRRRTD</sequence>
<dbReference type="PANTHER" id="PTHR42912">
    <property type="entry name" value="METHYLTRANSFERASE"/>
    <property type="match status" value="1"/>
</dbReference>
<keyword evidence="1" id="KW-0862">Zinc</keyword>
<dbReference type="Proteomes" id="UP000198701">
    <property type="component" value="Unassembled WGS sequence"/>
</dbReference>
<accession>A0A1G8ZFV3</accession>
<feature type="binding site" evidence="2">
    <location>
        <position position="72"/>
    </location>
    <ligand>
        <name>S-adenosyl-L-methionine</name>
        <dbReference type="ChEBI" id="CHEBI:59789"/>
    </ligand>
</feature>
<feature type="binding site" evidence="1">
    <location>
        <position position="29"/>
    </location>
    <ligand>
        <name>Zn(2+)</name>
        <dbReference type="ChEBI" id="CHEBI:29105"/>
    </ligand>
</feature>
<dbReference type="RefSeq" id="WP_092321852.1">
    <property type="nucleotide sequence ID" value="NZ_FNFU01000003.1"/>
</dbReference>
<feature type="domain" description="Methyltransferase" evidence="4">
    <location>
        <begin position="91"/>
        <end position="175"/>
    </location>
</feature>
<dbReference type="InterPro" id="IPR050508">
    <property type="entry name" value="Methyltransf_Superfamily"/>
</dbReference>
<keyword evidence="5" id="KW-0489">Methyltransferase</keyword>
<feature type="binding site" evidence="2">
    <location>
        <begin position="98"/>
        <end position="99"/>
    </location>
    <ligand>
        <name>S-adenosyl-L-methionine</name>
        <dbReference type="ChEBI" id="CHEBI:59789"/>
    </ligand>
</feature>
<dbReference type="GO" id="GO:0008168">
    <property type="term" value="F:methyltransferase activity"/>
    <property type="evidence" value="ECO:0007669"/>
    <property type="project" value="UniProtKB-KW"/>
</dbReference>
<dbReference type="Pfam" id="PF13649">
    <property type="entry name" value="Methyltransf_25"/>
    <property type="match status" value="1"/>
</dbReference>
<feature type="binding site" evidence="2">
    <location>
        <position position="186"/>
    </location>
    <ligand>
        <name>S-adenosyl-L-methionine</name>
        <dbReference type="ChEBI" id="CHEBI:59789"/>
    </ligand>
</feature>
<dbReference type="InterPro" id="IPR029063">
    <property type="entry name" value="SAM-dependent_MTases_sf"/>
</dbReference>
<dbReference type="STRING" id="386301.SAMN05216282_10381"/>